<keyword evidence="3" id="KW-1185">Reference proteome</keyword>
<feature type="chain" id="PRO_5016738322" description="L,D-transpeptidase catalytic domain" evidence="1">
    <location>
        <begin position="20"/>
        <end position="142"/>
    </location>
</feature>
<dbReference type="OrthoDB" id="7202732at2"/>
<reference evidence="2 3" key="1">
    <citation type="submission" date="2018-06" db="EMBL/GenBank/DDBJ databases">
        <authorList>
            <consortium name="Pathogen Informatics"/>
            <person name="Doyle S."/>
        </authorList>
    </citation>
    <scope>NUCLEOTIDE SEQUENCE [LARGE SCALE GENOMIC DNA]</scope>
    <source>
        <strain evidence="2 3">NCTC13336</strain>
    </source>
</reference>
<accession>A0A377R3L3</accession>
<evidence type="ECO:0000313" key="3">
    <source>
        <dbReference type="Proteomes" id="UP000254293"/>
    </source>
</evidence>
<evidence type="ECO:0008006" key="4">
    <source>
        <dbReference type="Google" id="ProtNLM"/>
    </source>
</evidence>
<evidence type="ECO:0000256" key="1">
    <source>
        <dbReference type="SAM" id="SignalP"/>
    </source>
</evidence>
<organism evidence="2 3">
    <name type="scientific">Kingella potus</name>
    <dbReference type="NCBI Taxonomy" id="265175"/>
    <lineage>
        <taxon>Bacteria</taxon>
        <taxon>Pseudomonadati</taxon>
        <taxon>Pseudomonadota</taxon>
        <taxon>Betaproteobacteria</taxon>
        <taxon>Neisseriales</taxon>
        <taxon>Neisseriaceae</taxon>
        <taxon>Kingella</taxon>
    </lineage>
</organism>
<proteinExistence type="predicted"/>
<gene>
    <name evidence="2" type="ORF">NCTC13336_01780</name>
</gene>
<evidence type="ECO:0000313" key="2">
    <source>
        <dbReference type="EMBL" id="STR02893.1"/>
    </source>
</evidence>
<dbReference type="EMBL" id="UGJJ01000002">
    <property type="protein sequence ID" value="STR02893.1"/>
    <property type="molecule type" value="Genomic_DNA"/>
</dbReference>
<keyword evidence="1" id="KW-0732">Signal</keyword>
<dbReference type="AlphaFoldDB" id="A0A377R3L3"/>
<protein>
    <recommendedName>
        <fullName evidence="4">L,D-transpeptidase catalytic domain</fullName>
    </recommendedName>
</protein>
<feature type="signal peptide" evidence="1">
    <location>
        <begin position="1"/>
        <end position="19"/>
    </location>
</feature>
<name>A0A377R3L3_9NEIS</name>
<sequence length="142" mass="15846">MLKALWVLMLLGGSAAASASGSIDDFKQSKRVVVDTANAELCFADNGSCHPVLVGVTTPKGRFDMKIYKTDKRGYGGDIIGFKQEKDFLFALHRVWTLKPSERRLERIKSPLAADRIMTNGCINVSDDVYEQLKQYFVLEVI</sequence>
<dbReference type="Proteomes" id="UP000254293">
    <property type="component" value="Unassembled WGS sequence"/>
</dbReference>